<dbReference type="AlphaFoldDB" id="A9PEM2"/>
<name>A9PEM2_POPTR</name>
<proteinExistence type="evidence at transcript level"/>
<protein>
    <submittedName>
        <fullName evidence="1">Uncharacterized protein</fullName>
    </submittedName>
</protein>
<sequence length="47" mass="5269">MVKIDLDNGLGLVFPMLTRLIKAKLEECAILQVSIEEALKRGAWNLD</sequence>
<dbReference type="EMBL" id="EF146779">
    <property type="protein sequence ID" value="ABK94825.1"/>
    <property type="molecule type" value="mRNA"/>
</dbReference>
<organism evidence="1">
    <name type="scientific">Populus trichocarpa</name>
    <name type="common">Western balsam poplar</name>
    <name type="synonym">Populus balsamifera subsp. trichocarpa</name>
    <dbReference type="NCBI Taxonomy" id="3694"/>
    <lineage>
        <taxon>Eukaryota</taxon>
        <taxon>Viridiplantae</taxon>
        <taxon>Streptophyta</taxon>
        <taxon>Embryophyta</taxon>
        <taxon>Tracheophyta</taxon>
        <taxon>Spermatophyta</taxon>
        <taxon>Magnoliopsida</taxon>
        <taxon>eudicotyledons</taxon>
        <taxon>Gunneridae</taxon>
        <taxon>Pentapetalae</taxon>
        <taxon>rosids</taxon>
        <taxon>fabids</taxon>
        <taxon>Malpighiales</taxon>
        <taxon>Salicaceae</taxon>
        <taxon>Saliceae</taxon>
        <taxon>Populus</taxon>
    </lineage>
</organism>
<accession>A9PEM2</accession>
<evidence type="ECO:0000313" key="1">
    <source>
        <dbReference type="EMBL" id="ABK94825.1"/>
    </source>
</evidence>
<reference evidence="1" key="1">
    <citation type="journal article" date="2008" name="BMC Genomics">
        <title>Analysis of 4,664 high-quality sequence-finished poplar full-length cDNA clones and their utility for the discovery of genes responding to insect feeding.</title>
        <authorList>
            <person name="Ralph S.G."/>
            <person name="Chun H.J."/>
            <person name="Cooper D."/>
            <person name="Kirkpatrick R."/>
            <person name="Kolosova N."/>
            <person name="Gunter L."/>
            <person name="Tuskan G.A."/>
            <person name="Douglas C.J."/>
            <person name="Holt R.A."/>
            <person name="Jones S.J."/>
            <person name="Marra M.A."/>
            <person name="Bohlmann J."/>
        </authorList>
    </citation>
    <scope>NUCLEOTIDE SEQUENCE</scope>
    <source>
        <tissue evidence="1">Young and mature leaves</tissue>
    </source>
</reference>